<dbReference type="EMBL" id="JAKLTN010000001">
    <property type="protein sequence ID" value="MCG2576972.1"/>
    <property type="molecule type" value="Genomic_DNA"/>
</dbReference>
<keyword evidence="1" id="KW-0378">Hydrolase</keyword>
<reference evidence="1" key="1">
    <citation type="submission" date="2022-01" db="EMBL/GenBank/DDBJ databases">
        <authorList>
            <person name="Jo J.-H."/>
            <person name="Im W.-T."/>
        </authorList>
    </citation>
    <scope>NUCLEOTIDE SEQUENCE</scope>
    <source>
        <strain evidence="1">XY25</strain>
    </source>
</reference>
<evidence type="ECO:0000313" key="1">
    <source>
        <dbReference type="EMBL" id="MCG2576972.1"/>
    </source>
</evidence>
<dbReference type="NCBIfam" id="TIGR02662">
    <property type="entry name" value="dinitro_DRAG"/>
    <property type="match status" value="1"/>
</dbReference>
<keyword evidence="2" id="KW-1185">Reference proteome</keyword>
<accession>A0ABS9K1B6</accession>
<organism evidence="1 2">
    <name type="scientific">Dechloromonas hankyongensis</name>
    <dbReference type="NCBI Taxonomy" id="2908002"/>
    <lineage>
        <taxon>Bacteria</taxon>
        <taxon>Pseudomonadati</taxon>
        <taxon>Pseudomonadota</taxon>
        <taxon>Betaproteobacteria</taxon>
        <taxon>Rhodocyclales</taxon>
        <taxon>Azonexaceae</taxon>
        <taxon>Dechloromonas</taxon>
    </lineage>
</organism>
<sequence>MFWTGELIARTAPVRRRPAGDPPLSPLLEHATAAYLGLAIGDALGATVEFMTPSEIRQQSGAHRDIVGGGWLRLKAGQVTDDTTMSLALGDAILAHGRVDAKATADAFDAWMRAKPVDIGNTIRRNLITYRKTGNPEAPPSEHDAGNGAAMRVLPVALATYGQAEDAVRAANAAQAHTTHHNALSDAACEVLILMVQDFLAGRDAIAVERQRIAPFIERFPVFAYDRKRRDNPSGFVAETLQAVFQAFFATDNFENCLIDVVNRGGDADTTGAIAGMLAGARYGLAAIPRRWRNDLDGRIHQRCRDQAQALIGMCKAGA</sequence>
<dbReference type="InterPro" id="IPR013479">
    <property type="entry name" value="ADP-ribosyl_diN_reduct_hydro"/>
</dbReference>
<dbReference type="InterPro" id="IPR005502">
    <property type="entry name" value="Ribosyl_crysJ1"/>
</dbReference>
<comment type="caution">
    <text evidence="1">The sequence shown here is derived from an EMBL/GenBank/DDBJ whole genome shotgun (WGS) entry which is preliminary data.</text>
</comment>
<gene>
    <name evidence="1" type="primary">draG</name>
    <name evidence="1" type="ORF">LZ012_08185</name>
</gene>
<dbReference type="PANTHER" id="PTHR16222">
    <property type="entry name" value="ADP-RIBOSYLGLYCOHYDROLASE"/>
    <property type="match status" value="1"/>
</dbReference>
<protein>
    <submittedName>
        <fullName evidence="1">ADP-ribosyl-[dinitrogen reductase] hydrolase</fullName>
        <ecNumber evidence="1">3.2.2.24</ecNumber>
    </submittedName>
</protein>
<dbReference type="InterPro" id="IPR050792">
    <property type="entry name" value="ADP-ribosylglycohydrolase"/>
</dbReference>
<dbReference type="GO" id="GO:0047407">
    <property type="term" value="F:ADP-ribosyl-[dinitrogen reductase] hydrolase activity"/>
    <property type="evidence" value="ECO:0007669"/>
    <property type="project" value="UniProtKB-EC"/>
</dbReference>
<dbReference type="Proteomes" id="UP001165384">
    <property type="component" value="Unassembled WGS sequence"/>
</dbReference>
<name>A0ABS9K1B6_9RHOO</name>
<dbReference type="Pfam" id="PF03747">
    <property type="entry name" value="ADP_ribosyl_GH"/>
    <property type="match status" value="1"/>
</dbReference>
<dbReference type="RefSeq" id="WP_275709448.1">
    <property type="nucleotide sequence ID" value="NZ_JAKLTN010000001.1"/>
</dbReference>
<dbReference type="InterPro" id="IPR036705">
    <property type="entry name" value="Ribosyl_crysJ1_sf"/>
</dbReference>
<proteinExistence type="predicted"/>
<dbReference type="SUPFAM" id="SSF101478">
    <property type="entry name" value="ADP-ribosylglycohydrolase"/>
    <property type="match status" value="1"/>
</dbReference>
<keyword evidence="1" id="KW-0326">Glycosidase</keyword>
<evidence type="ECO:0000313" key="2">
    <source>
        <dbReference type="Proteomes" id="UP001165384"/>
    </source>
</evidence>
<dbReference type="EC" id="3.2.2.24" evidence="1"/>
<dbReference type="Gene3D" id="1.10.4080.10">
    <property type="entry name" value="ADP-ribosylation/Crystallin J1"/>
    <property type="match status" value="1"/>
</dbReference>
<dbReference type="PANTHER" id="PTHR16222:SF12">
    <property type="entry name" value="ADP-RIBOSYLGLYCOHYDROLASE-RELATED"/>
    <property type="match status" value="1"/>
</dbReference>